<dbReference type="PANTHER" id="PTHR46836">
    <property type="entry name" value="AFADIN"/>
    <property type="match status" value="1"/>
</dbReference>
<feature type="region of interest" description="Disordered" evidence="1">
    <location>
        <begin position="687"/>
        <end position="710"/>
    </location>
</feature>
<protein>
    <recommendedName>
        <fullName evidence="6">DUF4378 domain-containing protein</fullName>
    </recommendedName>
</protein>
<dbReference type="InterPro" id="IPR032795">
    <property type="entry name" value="DUF3741-assoc"/>
</dbReference>
<feature type="region of interest" description="Disordered" evidence="1">
    <location>
        <begin position="458"/>
        <end position="477"/>
    </location>
</feature>
<evidence type="ECO:0000313" key="4">
    <source>
        <dbReference type="EMBL" id="PON91481.1"/>
    </source>
</evidence>
<feature type="compositionally biased region" description="Basic residues" evidence="1">
    <location>
        <begin position="401"/>
        <end position="417"/>
    </location>
</feature>
<sequence>MEAKQSTPSVIARLMGLDELPPQEPVQKPYRVLSENYLRRIASIGVGKKRSFRERHLSRTTLEEKNESKEVCQVAKLLKGDDHVKLPNEEGEGNLRLSVEKCITGKEFQDSSNFVDSKNGYFQKGIPKGNSLFSNHLHDLQGSLAPSLSGDRALLKSSCHSRKSRSKSELGYLRSLQKVENGSVTGTHGEELGLNFHDFVRSKLVTLDEACSPHTRIVVLKPICGKAESFETGFTSPSSNERSRFRRYFSSPSSNEGSHFGDSKCAEFSGPESGKIQVELKDLGDEVESVRQRSTASREILEELSRRTRWRKTSFSTKVSSLGLRGRDTSAIKSELFSPPSSCSCGLGKRYQSFSSSDKSYLSSEATKQPSKRCLLTEKLKELRPASRSSTLDDFFAKQGHNSRPRNHKPGTGRRGLKGLDLSKFAKQQSKYEAFGTKWHLGLEDSLNRARCKLRKQDSFQKEGSGPNDLKHNSEKSESIACLNSEGSLSIQDGCVFLDDQQNSLENDPPDLNFVNFQPLSGSSSCSDLEDGNTSQESWVRRKTKNKLEGGNLLKQSVMLPKPSINTVGSVSDMVVDAEKPFEESENERLGPTTCILLEEDYDSGRATDTSVQQESSTGFHEESSVFSHCSGTEPDSLVGFEEAYQPSPDSVLEPPFSSECFGSVKDDICDLRRHLELLKSKTSETYSEGSGMMVSSDDETEEGSARDSEENEAFMKVFKVEESRNFSYLVEVLTEAGLHGKNLEEFKTWDSSECPISLSVFETLEKKYGDQPSWKRSERRLLFDRVNAGLIEILLPCMGIPTWEKPVSRRFSSIRDEEMIEEDLWKLLVSQEKERSKDSAENVLGSELGKLDLGGEIYAIGIEIERLLFDELAAEFFST</sequence>
<evidence type="ECO:0000313" key="5">
    <source>
        <dbReference type="Proteomes" id="UP000237000"/>
    </source>
</evidence>
<dbReference type="OrthoDB" id="1584003at2759"/>
<dbReference type="Pfam" id="PF14383">
    <property type="entry name" value="VARLMGL"/>
    <property type="match status" value="1"/>
</dbReference>
<feature type="region of interest" description="Disordered" evidence="1">
    <location>
        <begin position="391"/>
        <end position="420"/>
    </location>
</feature>
<dbReference type="STRING" id="63057.A0A2P5F127"/>
<evidence type="ECO:0000259" key="3">
    <source>
        <dbReference type="Pfam" id="PF14383"/>
    </source>
</evidence>
<accession>A0A2P5F127</accession>
<proteinExistence type="predicted"/>
<dbReference type="Proteomes" id="UP000237000">
    <property type="component" value="Unassembled WGS sequence"/>
</dbReference>
<name>A0A2P5F127_TREOI</name>
<evidence type="ECO:0000259" key="2">
    <source>
        <dbReference type="Pfam" id="PF14309"/>
    </source>
</evidence>
<comment type="caution">
    <text evidence="4">The sequence shown here is derived from an EMBL/GenBank/DDBJ whole genome shotgun (WGS) entry which is preliminary data.</text>
</comment>
<dbReference type="InParanoid" id="A0A2P5F127"/>
<evidence type="ECO:0000256" key="1">
    <source>
        <dbReference type="SAM" id="MobiDB-lite"/>
    </source>
</evidence>
<dbReference type="EMBL" id="JXTC01000074">
    <property type="protein sequence ID" value="PON91481.1"/>
    <property type="molecule type" value="Genomic_DNA"/>
</dbReference>
<dbReference type="InterPro" id="IPR025486">
    <property type="entry name" value="DUF4378"/>
</dbReference>
<feature type="domain" description="DUF3741" evidence="3">
    <location>
        <begin position="6"/>
        <end position="23"/>
    </location>
</feature>
<keyword evidence="5" id="KW-1185">Reference proteome</keyword>
<gene>
    <name evidence="4" type="ORF">TorRG33x02_127640</name>
</gene>
<dbReference type="Pfam" id="PF14309">
    <property type="entry name" value="DUF4378"/>
    <property type="match status" value="1"/>
</dbReference>
<evidence type="ECO:0008006" key="6">
    <source>
        <dbReference type="Google" id="ProtNLM"/>
    </source>
</evidence>
<dbReference type="AlphaFoldDB" id="A0A2P5F127"/>
<feature type="compositionally biased region" description="Polar residues" evidence="1">
    <location>
        <begin position="522"/>
        <end position="538"/>
    </location>
</feature>
<feature type="region of interest" description="Disordered" evidence="1">
    <location>
        <begin position="522"/>
        <end position="541"/>
    </location>
</feature>
<feature type="domain" description="DUF4378" evidence="2">
    <location>
        <begin position="727"/>
        <end position="876"/>
    </location>
</feature>
<dbReference type="PANTHER" id="PTHR46836:SF7">
    <property type="entry name" value="PHOSPHATIDYLINOSITOL N-ACETYGLUCOSAMINLYTRANSFERASE SUBUNIT P-LIKE PROTEIN"/>
    <property type="match status" value="1"/>
</dbReference>
<organism evidence="4 5">
    <name type="scientific">Trema orientale</name>
    <name type="common">Charcoal tree</name>
    <name type="synonym">Celtis orientalis</name>
    <dbReference type="NCBI Taxonomy" id="63057"/>
    <lineage>
        <taxon>Eukaryota</taxon>
        <taxon>Viridiplantae</taxon>
        <taxon>Streptophyta</taxon>
        <taxon>Embryophyta</taxon>
        <taxon>Tracheophyta</taxon>
        <taxon>Spermatophyta</taxon>
        <taxon>Magnoliopsida</taxon>
        <taxon>eudicotyledons</taxon>
        <taxon>Gunneridae</taxon>
        <taxon>Pentapetalae</taxon>
        <taxon>rosids</taxon>
        <taxon>fabids</taxon>
        <taxon>Rosales</taxon>
        <taxon>Cannabaceae</taxon>
        <taxon>Trema</taxon>
    </lineage>
</organism>
<reference evidence="5" key="1">
    <citation type="submission" date="2016-06" db="EMBL/GenBank/DDBJ databases">
        <title>Parallel loss of symbiosis genes in relatives of nitrogen-fixing non-legume Parasponia.</title>
        <authorList>
            <person name="Van Velzen R."/>
            <person name="Holmer R."/>
            <person name="Bu F."/>
            <person name="Rutten L."/>
            <person name="Van Zeijl A."/>
            <person name="Liu W."/>
            <person name="Santuari L."/>
            <person name="Cao Q."/>
            <person name="Sharma T."/>
            <person name="Shen D."/>
            <person name="Roswanjaya Y."/>
            <person name="Wardhani T."/>
            <person name="Kalhor M.S."/>
            <person name="Jansen J."/>
            <person name="Van den Hoogen J."/>
            <person name="Gungor B."/>
            <person name="Hartog M."/>
            <person name="Hontelez J."/>
            <person name="Verver J."/>
            <person name="Yang W.-C."/>
            <person name="Schijlen E."/>
            <person name="Repin R."/>
            <person name="Schilthuizen M."/>
            <person name="Schranz E."/>
            <person name="Heidstra R."/>
            <person name="Miyata K."/>
            <person name="Fedorova E."/>
            <person name="Kohlen W."/>
            <person name="Bisseling T."/>
            <person name="Smit S."/>
            <person name="Geurts R."/>
        </authorList>
    </citation>
    <scope>NUCLEOTIDE SEQUENCE [LARGE SCALE GENOMIC DNA]</scope>
    <source>
        <strain evidence="5">cv. RG33-2</strain>
    </source>
</reference>